<evidence type="ECO:0000259" key="11">
    <source>
        <dbReference type="PROSITE" id="PS51076"/>
    </source>
</evidence>
<dbReference type="SMART" id="SM00523">
    <property type="entry name" value="DWA"/>
    <property type="match status" value="1"/>
</dbReference>
<dbReference type="GO" id="GO:0030509">
    <property type="term" value="P:BMP signaling pathway"/>
    <property type="evidence" value="ECO:0007669"/>
    <property type="project" value="TreeGrafter"/>
</dbReference>
<protein>
    <recommendedName>
        <fullName evidence="8">Mothers against decapentaplegic homolog</fullName>
        <shortName evidence="8">MAD homolog</shortName>
        <shortName evidence="8">Mothers against DPP homolog</shortName>
    </recommendedName>
    <alternativeName>
        <fullName evidence="8">SMAD family member</fullName>
    </alternativeName>
</protein>
<dbReference type="GO" id="GO:0070411">
    <property type="term" value="F:I-SMAD binding"/>
    <property type="evidence" value="ECO:0007669"/>
    <property type="project" value="TreeGrafter"/>
</dbReference>
<dbReference type="PANTHER" id="PTHR13703:SF61">
    <property type="entry name" value="PROTEIN MOTHERS AGAINST DPP"/>
    <property type="match status" value="1"/>
</dbReference>
<evidence type="ECO:0000256" key="9">
    <source>
        <dbReference type="SAM" id="MobiDB-lite"/>
    </source>
</evidence>
<dbReference type="GO" id="GO:0009791">
    <property type="term" value="P:post-embryonic development"/>
    <property type="evidence" value="ECO:0007669"/>
    <property type="project" value="UniProtKB-ARBA"/>
</dbReference>
<keyword evidence="3" id="KW-0479">Metal-binding</keyword>
<evidence type="ECO:0000256" key="1">
    <source>
        <dbReference type="ARBA" id="ARBA00005545"/>
    </source>
</evidence>
<keyword evidence="5 8" id="KW-0805">Transcription regulation</keyword>
<sequence length="1464" mass="165716">MDVDLLRPGTVPISPDTILWFEFLLNPSLLQQHLSKPFPDPSATDLIIKFMTINSDQKDNEVKIIDAESSEAKPSATNKWTHRNLALKILSLKVATHLKWDLDILEKKLPLPIQITLLQDLIYITSDITVEIPALPEFSMQTISNQTLFTVVLYHRWHIRAIIYRALNNKQSKQQFLHIPGIQESTYVPPGVVDDIVRKLEAHVPTSVNVLNNVVEMEDLNPKILSIDTFQMLTEDSTEIKQNWENMYSINLDEFKCQIHYDLARFHLLKEEYQEAKRHIIQAKELFYRLSSSEFGLYCKVRKEFLDGCCLACEVPLEGVAPSLTQQLQTSIKDQYTADNISREIPQVYRHNLELDIQGGSVNRKLVVARDLLLQIQCLNLVRKILDGSIILGDYVTEIRAAGTKGVDVFFWALSNVLEKASVLDKKRISRYFLYLIHTSNIDGIASKVLGDSTYIALFEEKELDEIRKSVAIEDLEVPDLLLKNDWGVSLVTYTQSTRIEMFELEQRLIQSYNTTEIHEILLHLDGKHRMKPLWHVNSCWELPIPLQSVVMSLPRGFLQDYSYVLLAKSRELVMSKDFEGAIEILTVLEKEGQQHSQSGNTLIFKLCKLVNWECLLIEIWRCLHVWPVTNICDTQSLVTRCKQCLGALQATDQVIPRQEIIEYCTVFLLNMTEWDYLTSLEKRWSYTEFAAAISSVCQDIVKYKGGRKFPREAWDMVLAAFGPTRDQPQKRSNSGNSGTTGSASRDVVVSIGSTLSRLREPMVLTVVISLLARLRNVLRDESSLELHTQYLSLWPAGVPNANSYNIRTIGELLFQLLTQALKYYPSNVPWLRLMGDLNFVLGYYESAMKYYLEAIMVASDLFSQPVPRLQIDDLVYRRMIKCCAHLQCYTQAAVLCQFLEEVDYSLAFKMAASDQKSCAPADAMDAYYHCIWDTTILEYLIHLHTKRGEHHRKQLAIKVIGLLELNSNNNEEIQREAANIRKAKFLRALAKHILNMDDEEGSSSSGPMSSLNSLFSFTSPAVKKLLGWKQGDEEEKWAEKAVDSLVKKLKKRKGAIEELERALSCPGTPSKCVTIPRSLDGRLQVSHRKGLPHVIYCRVWRWPDLQSHHELKPLELCQYPFSAKQKEVCINPYHYKRVESPVLPPVLVPRHSEYAPGHSLLPFQQISEPTMPHNVSYSSSGFTAGSAGGVNPTSPISSVGSVPSPGSTTSPNPQSPYGTNGLPETPPPAYSPPEDGSQPGQSPPPDTVAMDTSGSPEVAPVCYQEPPYWASIAYYELNCRVGEVFHCHSHSVIVDGFTNPSNNSDRFCLGQLSNVNRNSTIENTRRHIGKGVHLYYVAGEVYAECLSDSAIFVQSRNCNHHHGFHPSTVCKIPPGCSLKIFNNQEFAQLLSQSVNHGFEAVYELTKMCTIRMSFVKGWGAEYHRQDVTSTPCWIEAHLHGPLQWLDKVLTQMGSPHNAISSVS</sequence>
<dbReference type="Pfam" id="PF25756">
    <property type="entry name" value="TPR_INTS8"/>
    <property type="match status" value="1"/>
</dbReference>
<feature type="domain" description="MH2" evidence="11">
    <location>
        <begin position="1270"/>
        <end position="1464"/>
    </location>
</feature>
<evidence type="ECO:0000256" key="2">
    <source>
        <dbReference type="ARBA" id="ARBA00022490"/>
    </source>
</evidence>
<dbReference type="InterPro" id="IPR008984">
    <property type="entry name" value="SMAD_FHA_dom_sf"/>
</dbReference>
<accession>A0A154PB00</accession>
<dbReference type="InterPro" id="IPR013790">
    <property type="entry name" value="Dwarfin"/>
</dbReference>
<gene>
    <name evidence="12" type="ORF">WN55_11474</name>
</gene>
<keyword evidence="13" id="KW-1185">Reference proteome</keyword>
<dbReference type="Proteomes" id="UP000076502">
    <property type="component" value="Unassembled WGS sequence"/>
</dbReference>
<proteinExistence type="inferred from homology"/>
<evidence type="ECO:0000313" key="12">
    <source>
        <dbReference type="EMBL" id="KZC09011.1"/>
    </source>
</evidence>
<organism evidence="12 13">
    <name type="scientific">Dufourea novaeangliae</name>
    <name type="common">Sweat bee</name>
    <dbReference type="NCBI Taxonomy" id="178035"/>
    <lineage>
        <taxon>Eukaryota</taxon>
        <taxon>Metazoa</taxon>
        <taxon>Ecdysozoa</taxon>
        <taxon>Arthropoda</taxon>
        <taxon>Hexapoda</taxon>
        <taxon>Insecta</taxon>
        <taxon>Pterygota</taxon>
        <taxon>Neoptera</taxon>
        <taxon>Endopterygota</taxon>
        <taxon>Hymenoptera</taxon>
        <taxon>Apocrita</taxon>
        <taxon>Aculeata</taxon>
        <taxon>Apoidea</taxon>
        <taxon>Anthophila</taxon>
        <taxon>Halictidae</taxon>
        <taxon>Rophitinae</taxon>
        <taxon>Dufourea</taxon>
    </lineage>
</organism>
<dbReference type="PANTHER" id="PTHR13703">
    <property type="entry name" value="SMAD"/>
    <property type="match status" value="1"/>
</dbReference>
<feature type="compositionally biased region" description="Low complexity" evidence="9">
    <location>
        <begin position="733"/>
        <end position="743"/>
    </location>
</feature>
<dbReference type="STRING" id="178035.A0A154PB00"/>
<dbReference type="EMBL" id="KQ434864">
    <property type="protein sequence ID" value="KZC09011.1"/>
    <property type="molecule type" value="Genomic_DNA"/>
</dbReference>
<evidence type="ECO:0000256" key="7">
    <source>
        <dbReference type="ARBA" id="ARBA00023242"/>
    </source>
</evidence>
<feature type="region of interest" description="Disordered" evidence="9">
    <location>
        <begin position="725"/>
        <end position="745"/>
    </location>
</feature>
<comment type="subcellular location">
    <subcellularLocation>
        <location evidence="8">Cytoplasm</location>
    </subcellularLocation>
    <subcellularLocation>
        <location evidence="8">Nucleus</location>
    </subcellularLocation>
</comment>
<dbReference type="InterPro" id="IPR017855">
    <property type="entry name" value="SMAD-like_dom_sf"/>
</dbReference>
<dbReference type="InterPro" id="IPR003619">
    <property type="entry name" value="MAD_homology1_Dwarfin-type"/>
</dbReference>
<dbReference type="Pfam" id="PF03166">
    <property type="entry name" value="MH2"/>
    <property type="match status" value="1"/>
</dbReference>
<dbReference type="GO" id="GO:0005737">
    <property type="term" value="C:cytoplasm"/>
    <property type="evidence" value="ECO:0007669"/>
    <property type="project" value="UniProtKB-SubCell"/>
</dbReference>
<dbReference type="PROSITE" id="PS51075">
    <property type="entry name" value="MH1"/>
    <property type="match status" value="1"/>
</dbReference>
<dbReference type="GO" id="GO:0009653">
    <property type="term" value="P:anatomical structure morphogenesis"/>
    <property type="evidence" value="ECO:0007669"/>
    <property type="project" value="TreeGrafter"/>
</dbReference>
<dbReference type="GO" id="GO:0030154">
    <property type="term" value="P:cell differentiation"/>
    <property type="evidence" value="ECO:0007669"/>
    <property type="project" value="TreeGrafter"/>
</dbReference>
<dbReference type="SUPFAM" id="SSF48452">
    <property type="entry name" value="TPR-like"/>
    <property type="match status" value="1"/>
</dbReference>
<dbReference type="GO" id="GO:0046872">
    <property type="term" value="F:metal ion binding"/>
    <property type="evidence" value="ECO:0007669"/>
    <property type="project" value="UniProtKB-KW"/>
</dbReference>
<comment type="similarity">
    <text evidence="1 8">Belongs to the dwarfin/SMAD family.</text>
</comment>
<dbReference type="FunFam" id="3.90.520.10:FF:000001">
    <property type="entry name" value="Mothers against decapentaplegic homolog"/>
    <property type="match status" value="1"/>
</dbReference>
<dbReference type="GO" id="GO:0000981">
    <property type="term" value="F:DNA-binding transcription factor activity, RNA polymerase II-specific"/>
    <property type="evidence" value="ECO:0007669"/>
    <property type="project" value="TreeGrafter"/>
</dbReference>
<dbReference type="InterPro" id="IPR001132">
    <property type="entry name" value="SMAD_dom_Dwarfin-type"/>
</dbReference>
<evidence type="ECO:0000256" key="8">
    <source>
        <dbReference type="RuleBase" id="RU361195"/>
    </source>
</evidence>
<feature type="region of interest" description="Disordered" evidence="9">
    <location>
        <begin position="1186"/>
        <end position="1257"/>
    </location>
</feature>
<dbReference type="InterPro" id="IPR036578">
    <property type="entry name" value="SMAD_MH1_sf"/>
</dbReference>
<dbReference type="SUPFAM" id="SSF56366">
    <property type="entry name" value="SMAD MH1 domain"/>
    <property type="match status" value="1"/>
</dbReference>
<dbReference type="GO" id="GO:0051239">
    <property type="term" value="P:regulation of multicellular organismal process"/>
    <property type="evidence" value="ECO:0007669"/>
    <property type="project" value="UniProtKB-ARBA"/>
</dbReference>
<dbReference type="CDD" id="cd10497">
    <property type="entry name" value="MH2_SMAD_1_5_9"/>
    <property type="match status" value="1"/>
</dbReference>
<dbReference type="GO" id="GO:0000978">
    <property type="term" value="F:RNA polymerase II cis-regulatory region sequence-specific DNA binding"/>
    <property type="evidence" value="ECO:0007669"/>
    <property type="project" value="TreeGrafter"/>
</dbReference>
<dbReference type="GO" id="GO:0071144">
    <property type="term" value="C:heteromeric SMAD protein complex"/>
    <property type="evidence" value="ECO:0007669"/>
    <property type="project" value="TreeGrafter"/>
</dbReference>
<dbReference type="SMART" id="SM00524">
    <property type="entry name" value="DWB"/>
    <property type="match status" value="1"/>
</dbReference>
<feature type="domain" description="MH1" evidence="10">
    <location>
        <begin position="1021"/>
        <end position="1145"/>
    </location>
</feature>
<dbReference type="Pfam" id="PF03165">
    <property type="entry name" value="MH1"/>
    <property type="match status" value="1"/>
</dbReference>
<evidence type="ECO:0000313" key="13">
    <source>
        <dbReference type="Proteomes" id="UP000076502"/>
    </source>
</evidence>
<dbReference type="Gene3D" id="3.90.520.10">
    <property type="entry name" value="SMAD MH1 domain"/>
    <property type="match status" value="1"/>
</dbReference>
<dbReference type="OrthoDB" id="64340at2759"/>
<evidence type="ECO:0000259" key="10">
    <source>
        <dbReference type="PROSITE" id="PS51075"/>
    </source>
</evidence>
<dbReference type="PROSITE" id="PS51076">
    <property type="entry name" value="MH2"/>
    <property type="match status" value="1"/>
</dbReference>
<reference evidence="12 13" key="1">
    <citation type="submission" date="2015-07" db="EMBL/GenBank/DDBJ databases">
        <title>The genome of Dufourea novaeangliae.</title>
        <authorList>
            <person name="Pan H."/>
            <person name="Kapheim K."/>
        </authorList>
    </citation>
    <scope>NUCLEOTIDE SEQUENCE [LARGE SCALE GENOMIC DNA]</scope>
    <source>
        <strain evidence="12">0120121106</strain>
        <tissue evidence="12">Whole body</tissue>
    </source>
</reference>
<evidence type="ECO:0000256" key="5">
    <source>
        <dbReference type="ARBA" id="ARBA00023015"/>
    </source>
</evidence>
<evidence type="ECO:0000256" key="4">
    <source>
        <dbReference type="ARBA" id="ARBA00022833"/>
    </source>
</evidence>
<dbReference type="Gene3D" id="2.60.200.10">
    <property type="match status" value="1"/>
</dbReference>
<dbReference type="InterPro" id="IPR013019">
    <property type="entry name" value="MAD_homology_MH1"/>
</dbReference>
<keyword evidence="6 8" id="KW-0804">Transcription</keyword>
<evidence type="ECO:0000256" key="6">
    <source>
        <dbReference type="ARBA" id="ARBA00023163"/>
    </source>
</evidence>
<feature type="compositionally biased region" description="Low complexity" evidence="9">
    <location>
        <begin position="1193"/>
        <end position="1217"/>
    </location>
</feature>
<dbReference type="InterPro" id="IPR057980">
    <property type="entry name" value="TPR_INTS8"/>
</dbReference>
<keyword evidence="7 8" id="KW-0539">Nucleus</keyword>
<dbReference type="InterPro" id="IPR011990">
    <property type="entry name" value="TPR-like_helical_dom_sf"/>
</dbReference>
<name>A0A154PB00_DUFNO</name>
<dbReference type="GO" id="GO:0060395">
    <property type="term" value="P:SMAD protein signal transduction"/>
    <property type="evidence" value="ECO:0007669"/>
    <property type="project" value="TreeGrafter"/>
</dbReference>
<dbReference type="GO" id="GO:0050793">
    <property type="term" value="P:regulation of developmental process"/>
    <property type="evidence" value="ECO:0007669"/>
    <property type="project" value="UniProtKB-ARBA"/>
</dbReference>
<keyword evidence="4" id="KW-0862">Zinc</keyword>
<evidence type="ECO:0000256" key="3">
    <source>
        <dbReference type="ARBA" id="ARBA00022723"/>
    </source>
</evidence>
<keyword evidence="2 8" id="KW-0963">Cytoplasm</keyword>
<dbReference type="FunFam" id="2.60.200.10:FF:000001">
    <property type="entry name" value="Mothers against decapentaplegic homolog"/>
    <property type="match status" value="1"/>
</dbReference>
<dbReference type="SUPFAM" id="SSF49879">
    <property type="entry name" value="SMAD/FHA domain"/>
    <property type="match status" value="1"/>
</dbReference>
<dbReference type="CDD" id="cd10490">
    <property type="entry name" value="MH1_SMAD_1_5_9"/>
    <property type="match status" value="1"/>
</dbReference>